<feature type="transmembrane region" description="Helical" evidence="1">
    <location>
        <begin position="125"/>
        <end position="156"/>
    </location>
</feature>
<keyword evidence="1" id="KW-1133">Transmembrane helix</keyword>
<dbReference type="GO" id="GO:0005886">
    <property type="term" value="C:plasma membrane"/>
    <property type="evidence" value="ECO:0007669"/>
    <property type="project" value="UniProtKB-SubCell"/>
</dbReference>
<proteinExistence type="predicted"/>
<evidence type="ECO:0000313" key="2">
    <source>
        <dbReference type="EMBL" id="QJY44977.1"/>
    </source>
</evidence>
<protein>
    <submittedName>
        <fullName evidence="2">ABC transporter permease subunit</fullName>
    </submittedName>
</protein>
<accession>A0A6M6JDH6</accession>
<dbReference type="PANTHER" id="PTHR37305:SF1">
    <property type="entry name" value="MEMBRANE PROTEIN"/>
    <property type="match status" value="1"/>
</dbReference>
<dbReference type="EMBL" id="CP053564">
    <property type="protein sequence ID" value="QJY44977.1"/>
    <property type="molecule type" value="Genomic_DNA"/>
</dbReference>
<feature type="transmembrane region" description="Helical" evidence="1">
    <location>
        <begin position="80"/>
        <end position="104"/>
    </location>
</feature>
<dbReference type="AlphaFoldDB" id="A0A6M6JDH6"/>
<organism evidence="2 3">
    <name type="scientific">Pseudonocardia broussonetiae</name>
    <dbReference type="NCBI Taxonomy" id="2736640"/>
    <lineage>
        <taxon>Bacteria</taxon>
        <taxon>Bacillati</taxon>
        <taxon>Actinomycetota</taxon>
        <taxon>Actinomycetes</taxon>
        <taxon>Pseudonocardiales</taxon>
        <taxon>Pseudonocardiaceae</taxon>
        <taxon>Pseudonocardia</taxon>
    </lineage>
</organism>
<sequence length="286" mass="28840">MTAVVNAPSPLTATPRTAPFGRLLGAELRWVLRRPRTLVMLGLFALIPVLISIGVAVAGSTGRGPGLITAVAGNGLVLPVAAMTLSLALLLPLAVSMAAADAIAGESAHGTLRGLLLSPVSRLRLVVMKAFGVLVVATLATLVVAVVGVVAGLVVVGGAEGQLVTLSGTAVGLGEALLRVGLVAVWVVGQLAAVGAVALAVSAFTEHPLVVLAAVLGGLIVFGVLAAIPALEWLQPWLLTSGWAAGADALRDPLPLDGMIDSSLRALCYVAVGMGLTTYRMLRRDA</sequence>
<feature type="transmembrane region" description="Helical" evidence="1">
    <location>
        <begin position="263"/>
        <end position="282"/>
    </location>
</feature>
<reference evidence="2 3" key="1">
    <citation type="submission" date="2020-05" db="EMBL/GenBank/DDBJ databases">
        <authorList>
            <person name="Mo P."/>
        </authorList>
    </citation>
    <scope>NUCLEOTIDE SEQUENCE [LARGE SCALE GENOMIC DNA]</scope>
    <source>
        <strain evidence="2 3">Gen01</strain>
    </source>
</reference>
<dbReference type="KEGG" id="pbro:HOP40_03295"/>
<dbReference type="Proteomes" id="UP000505377">
    <property type="component" value="Chromosome"/>
</dbReference>
<keyword evidence="3" id="KW-1185">Reference proteome</keyword>
<evidence type="ECO:0000256" key="1">
    <source>
        <dbReference type="SAM" id="Phobius"/>
    </source>
</evidence>
<dbReference type="GO" id="GO:0140359">
    <property type="term" value="F:ABC-type transporter activity"/>
    <property type="evidence" value="ECO:0007669"/>
    <property type="project" value="InterPro"/>
</dbReference>
<dbReference type="Pfam" id="PF12679">
    <property type="entry name" value="ABC2_membrane_2"/>
    <property type="match status" value="1"/>
</dbReference>
<dbReference type="RefSeq" id="WP_172154521.1">
    <property type="nucleotide sequence ID" value="NZ_CP053564.1"/>
</dbReference>
<evidence type="ECO:0000313" key="3">
    <source>
        <dbReference type="Proteomes" id="UP000505377"/>
    </source>
</evidence>
<keyword evidence="1" id="KW-0472">Membrane</keyword>
<gene>
    <name evidence="2" type="ORF">HOP40_03295</name>
</gene>
<keyword evidence="1" id="KW-0812">Transmembrane</keyword>
<feature type="transmembrane region" description="Helical" evidence="1">
    <location>
        <begin position="209"/>
        <end position="231"/>
    </location>
</feature>
<dbReference type="PANTHER" id="PTHR37305">
    <property type="entry name" value="INTEGRAL MEMBRANE PROTEIN-RELATED"/>
    <property type="match status" value="1"/>
</dbReference>
<feature type="transmembrane region" description="Helical" evidence="1">
    <location>
        <begin position="38"/>
        <end position="60"/>
    </location>
</feature>
<feature type="transmembrane region" description="Helical" evidence="1">
    <location>
        <begin position="176"/>
        <end position="202"/>
    </location>
</feature>
<name>A0A6M6JDH6_9PSEU</name>